<sequence length="264" mass="27652">MERSNGASCYDLRGYDLTGRTALVTGCRRGIGRAIARGLAEAGADIVGVSASLELKSSAVARDVTACGRRFTPYRVDFSDRAAVHGFAETLDGDGHAIDILVNNAGTIRRAPAADHPDADWDHVIEVDLSAPFVLTREIGRRMIARGGGKIVFVASVLSFQGGINVPGYAAAKGGIAQLTRAFANEWAARGVNVNAVAPGYVATDNTAALQADAQRSADLMARVPAQRWGTPEDIAGPVVFLASEAARFVHGAILPVDGGWLAR</sequence>
<proteinExistence type="inferred from homology"/>
<accession>A0AAW5R489</accession>
<dbReference type="PANTHER" id="PTHR42760:SF5">
    <property type="entry name" value="2-DEHYDRO-3-DEOXY-D-GLUCONATE 5-DEHYDROGENASE"/>
    <property type="match status" value="1"/>
</dbReference>
<name>A0AAW5R489_9HYPH</name>
<protein>
    <submittedName>
        <fullName evidence="3">SDR family oxidoreductase</fullName>
    </submittedName>
</protein>
<dbReference type="Proteomes" id="UP001320898">
    <property type="component" value="Unassembled WGS sequence"/>
</dbReference>
<dbReference type="EMBL" id="JALIDZ010000013">
    <property type="protein sequence ID" value="MCT8974604.1"/>
    <property type="molecule type" value="Genomic_DNA"/>
</dbReference>
<keyword evidence="2" id="KW-0560">Oxidoreductase</keyword>
<gene>
    <name evidence="3" type="ORF">MUB46_22285</name>
</gene>
<evidence type="ECO:0000256" key="2">
    <source>
        <dbReference type="ARBA" id="ARBA00023002"/>
    </source>
</evidence>
<dbReference type="Pfam" id="PF13561">
    <property type="entry name" value="adh_short_C2"/>
    <property type="match status" value="1"/>
</dbReference>
<comment type="caution">
    <text evidence="3">The sequence shown here is derived from an EMBL/GenBank/DDBJ whole genome shotgun (WGS) entry which is preliminary data.</text>
</comment>
<organism evidence="3 4">
    <name type="scientific">Microbaculum marinisediminis</name>
    <dbReference type="NCBI Taxonomy" id="2931392"/>
    <lineage>
        <taxon>Bacteria</taxon>
        <taxon>Pseudomonadati</taxon>
        <taxon>Pseudomonadota</taxon>
        <taxon>Alphaproteobacteria</taxon>
        <taxon>Hyphomicrobiales</taxon>
        <taxon>Tepidamorphaceae</taxon>
        <taxon>Microbaculum</taxon>
    </lineage>
</organism>
<dbReference type="SUPFAM" id="SSF51735">
    <property type="entry name" value="NAD(P)-binding Rossmann-fold domains"/>
    <property type="match status" value="1"/>
</dbReference>
<reference evidence="3 4" key="1">
    <citation type="submission" date="2022-04" db="EMBL/GenBank/DDBJ databases">
        <authorList>
            <person name="Ye Y.-Q."/>
            <person name="Du Z.-J."/>
        </authorList>
    </citation>
    <scope>NUCLEOTIDE SEQUENCE [LARGE SCALE GENOMIC DNA]</scope>
    <source>
        <strain evidence="3 4">A6E488</strain>
    </source>
</reference>
<dbReference type="AlphaFoldDB" id="A0AAW5R489"/>
<dbReference type="FunFam" id="3.40.50.720:FF:000084">
    <property type="entry name" value="Short-chain dehydrogenase reductase"/>
    <property type="match status" value="1"/>
</dbReference>
<dbReference type="RefSeq" id="WP_261618190.1">
    <property type="nucleotide sequence ID" value="NZ_JALIDZ010000013.1"/>
</dbReference>
<dbReference type="GO" id="GO:0016616">
    <property type="term" value="F:oxidoreductase activity, acting on the CH-OH group of donors, NAD or NADP as acceptor"/>
    <property type="evidence" value="ECO:0007669"/>
    <property type="project" value="TreeGrafter"/>
</dbReference>
<dbReference type="PRINTS" id="PR00081">
    <property type="entry name" value="GDHRDH"/>
</dbReference>
<evidence type="ECO:0000313" key="4">
    <source>
        <dbReference type="Proteomes" id="UP001320898"/>
    </source>
</evidence>
<evidence type="ECO:0000313" key="3">
    <source>
        <dbReference type="EMBL" id="MCT8974604.1"/>
    </source>
</evidence>
<evidence type="ECO:0000256" key="1">
    <source>
        <dbReference type="ARBA" id="ARBA00006484"/>
    </source>
</evidence>
<dbReference type="InterPro" id="IPR020904">
    <property type="entry name" value="Sc_DH/Rdtase_CS"/>
</dbReference>
<dbReference type="InterPro" id="IPR036291">
    <property type="entry name" value="NAD(P)-bd_dom_sf"/>
</dbReference>
<dbReference type="Gene3D" id="3.40.50.720">
    <property type="entry name" value="NAD(P)-binding Rossmann-like Domain"/>
    <property type="match status" value="1"/>
</dbReference>
<dbReference type="PRINTS" id="PR00080">
    <property type="entry name" value="SDRFAMILY"/>
</dbReference>
<keyword evidence="4" id="KW-1185">Reference proteome</keyword>
<dbReference type="PROSITE" id="PS00061">
    <property type="entry name" value="ADH_SHORT"/>
    <property type="match status" value="1"/>
</dbReference>
<comment type="similarity">
    <text evidence="1">Belongs to the short-chain dehydrogenases/reductases (SDR) family.</text>
</comment>
<dbReference type="PANTHER" id="PTHR42760">
    <property type="entry name" value="SHORT-CHAIN DEHYDROGENASES/REDUCTASES FAMILY MEMBER"/>
    <property type="match status" value="1"/>
</dbReference>
<dbReference type="InterPro" id="IPR002347">
    <property type="entry name" value="SDR_fam"/>
</dbReference>